<feature type="chain" id="PRO_5011538325" evidence="1">
    <location>
        <begin position="26"/>
        <end position="73"/>
    </location>
</feature>
<dbReference type="AlphaFoldDB" id="A0A1I3MQM6"/>
<reference evidence="3" key="1">
    <citation type="submission" date="2016-10" db="EMBL/GenBank/DDBJ databases">
        <authorList>
            <person name="Varghese N."/>
            <person name="Submissions S."/>
        </authorList>
    </citation>
    <scope>NUCLEOTIDE SEQUENCE [LARGE SCALE GENOMIC DNA]</scope>
    <source>
        <strain evidence="3">DSM 26348</strain>
    </source>
</reference>
<sequence length="73" mass="8303">MFRRFTLMALAVAALAVTGASSAQAMQISRNNPYRSFSISGINYASVQWEKQHRKSGGTQYRKAPSNRLFYRR</sequence>
<feature type="signal peptide" evidence="1">
    <location>
        <begin position="1"/>
        <end position="25"/>
    </location>
</feature>
<gene>
    <name evidence="2" type="ORF">SAMN05421753_11479</name>
</gene>
<protein>
    <submittedName>
        <fullName evidence="2">Uncharacterized protein</fullName>
    </submittedName>
</protein>
<keyword evidence="1" id="KW-0732">Signal</keyword>
<accession>A0A1I3MQM6</accession>
<keyword evidence="3" id="KW-1185">Reference proteome</keyword>
<dbReference type="EMBL" id="FOQD01000014">
    <property type="protein sequence ID" value="SFI99293.1"/>
    <property type="molecule type" value="Genomic_DNA"/>
</dbReference>
<name>A0A1I3MQM6_9PLAN</name>
<dbReference type="OrthoDB" id="292181at2"/>
<evidence type="ECO:0000313" key="3">
    <source>
        <dbReference type="Proteomes" id="UP000199518"/>
    </source>
</evidence>
<dbReference type="RefSeq" id="WP_092052946.1">
    <property type="nucleotide sequence ID" value="NZ_FOQD01000014.1"/>
</dbReference>
<dbReference type="STRING" id="1576369.SAMN05421753_11479"/>
<organism evidence="2 3">
    <name type="scientific">Planctomicrobium piriforme</name>
    <dbReference type="NCBI Taxonomy" id="1576369"/>
    <lineage>
        <taxon>Bacteria</taxon>
        <taxon>Pseudomonadati</taxon>
        <taxon>Planctomycetota</taxon>
        <taxon>Planctomycetia</taxon>
        <taxon>Planctomycetales</taxon>
        <taxon>Planctomycetaceae</taxon>
        <taxon>Planctomicrobium</taxon>
    </lineage>
</organism>
<evidence type="ECO:0000256" key="1">
    <source>
        <dbReference type="SAM" id="SignalP"/>
    </source>
</evidence>
<evidence type="ECO:0000313" key="2">
    <source>
        <dbReference type="EMBL" id="SFI99293.1"/>
    </source>
</evidence>
<proteinExistence type="predicted"/>
<dbReference type="Proteomes" id="UP000199518">
    <property type="component" value="Unassembled WGS sequence"/>
</dbReference>